<evidence type="ECO:0000259" key="1">
    <source>
        <dbReference type="Pfam" id="PF21599"/>
    </source>
</evidence>
<dbReference type="EMBL" id="VUJU01015142">
    <property type="protein sequence ID" value="KAF0696681.1"/>
    <property type="molecule type" value="Genomic_DNA"/>
</dbReference>
<organism evidence="2 3">
    <name type="scientific">Aphis craccivora</name>
    <name type="common">Cowpea aphid</name>
    <dbReference type="NCBI Taxonomy" id="307492"/>
    <lineage>
        <taxon>Eukaryota</taxon>
        <taxon>Metazoa</taxon>
        <taxon>Ecdysozoa</taxon>
        <taxon>Arthropoda</taxon>
        <taxon>Hexapoda</taxon>
        <taxon>Insecta</taxon>
        <taxon>Pterygota</taxon>
        <taxon>Neoptera</taxon>
        <taxon>Paraneoptera</taxon>
        <taxon>Hemiptera</taxon>
        <taxon>Sternorrhyncha</taxon>
        <taxon>Aphidomorpha</taxon>
        <taxon>Aphidoidea</taxon>
        <taxon>Aphididae</taxon>
        <taxon>Aphidini</taxon>
        <taxon>Aphis</taxon>
        <taxon>Aphis</taxon>
    </lineage>
</organism>
<evidence type="ECO:0000313" key="3">
    <source>
        <dbReference type="Proteomes" id="UP000478052"/>
    </source>
</evidence>
<gene>
    <name evidence="2" type="ORF">FWK35_00038299</name>
</gene>
<dbReference type="InterPro" id="IPR048325">
    <property type="entry name" value="ZSWIM3_N"/>
</dbReference>
<sequence length="74" mass="8334">LKIGSEFSSFNELENSLISYEAKHFCDFTKSNSRTIGGTKKGLKRYINPQLKYAEIDYVCVNGGEYKNQSKGTS</sequence>
<dbReference type="Proteomes" id="UP000478052">
    <property type="component" value="Unassembled WGS sequence"/>
</dbReference>
<evidence type="ECO:0000313" key="2">
    <source>
        <dbReference type="EMBL" id="KAF0696681.1"/>
    </source>
</evidence>
<accession>A0A6G0VNW4</accession>
<reference evidence="2 3" key="1">
    <citation type="submission" date="2019-08" db="EMBL/GenBank/DDBJ databases">
        <title>Whole genome of Aphis craccivora.</title>
        <authorList>
            <person name="Voronova N.V."/>
            <person name="Shulinski R.S."/>
            <person name="Bandarenka Y.V."/>
            <person name="Zhorov D.G."/>
            <person name="Warner D."/>
        </authorList>
    </citation>
    <scope>NUCLEOTIDE SEQUENCE [LARGE SCALE GENOMIC DNA]</scope>
    <source>
        <strain evidence="2">180601</strain>
        <tissue evidence="2">Whole Body</tissue>
    </source>
</reference>
<protein>
    <submittedName>
        <fullName evidence="2">PHD domain-containing protein</fullName>
    </submittedName>
</protein>
<feature type="non-terminal residue" evidence="2">
    <location>
        <position position="1"/>
    </location>
</feature>
<keyword evidence="3" id="KW-1185">Reference proteome</keyword>
<comment type="caution">
    <text evidence="2">The sequence shown here is derived from an EMBL/GenBank/DDBJ whole genome shotgun (WGS) entry which is preliminary data.</text>
</comment>
<dbReference type="OrthoDB" id="7694209at2759"/>
<dbReference type="Pfam" id="PF21599">
    <property type="entry name" value="ZSWIM3_N"/>
    <property type="match status" value="1"/>
</dbReference>
<name>A0A6G0VNW4_APHCR</name>
<feature type="non-terminal residue" evidence="2">
    <location>
        <position position="74"/>
    </location>
</feature>
<feature type="domain" description="ZSWIM3 N-terminal" evidence="1">
    <location>
        <begin position="1"/>
        <end position="71"/>
    </location>
</feature>
<proteinExistence type="predicted"/>
<dbReference type="AlphaFoldDB" id="A0A6G0VNW4"/>